<dbReference type="EMBL" id="JBAMYC010000026">
    <property type="protein sequence ID" value="MEI1252552.1"/>
    <property type="molecule type" value="Genomic_DNA"/>
</dbReference>
<accession>A0ABU8CUN3</accession>
<dbReference type="PROSITE" id="PS51257">
    <property type="entry name" value="PROKAR_LIPOPROTEIN"/>
    <property type="match status" value="1"/>
</dbReference>
<dbReference type="Proteomes" id="UP001531129">
    <property type="component" value="Unassembled WGS sequence"/>
</dbReference>
<sequence>MTTHKHFLTRKFIAPVLIGTLLVTSCTTVSGDPSTMSSAEIALRQRQNEDVRIAQGVATGAVLGAAGGALLAALTGGDGRSIARGAITGGVIGGVAGGIDANNVNRGARAEAGQQDRYRTIIANADHNIAHYRRMNGVTSQLIAEENGRIGRLNGEYRAGKVDKGEYRRRLSGARGNLSIIDGQISKVERDISDLRSEGQNGAPVSSRVAQLQGEKSRLQSQRNALVTVYSRVPDDINLGV</sequence>
<proteinExistence type="predicted"/>
<evidence type="ECO:0008006" key="3">
    <source>
        <dbReference type="Google" id="ProtNLM"/>
    </source>
</evidence>
<comment type="caution">
    <text evidence="1">The sequence shown here is derived from an EMBL/GenBank/DDBJ whole genome shotgun (WGS) entry which is preliminary data.</text>
</comment>
<reference evidence="1 2" key="1">
    <citation type="submission" date="2024-01" db="EMBL/GenBank/DDBJ databases">
        <title>Draft genome sequences of three bacterial strains isolated from Acacia saligna represent a potential new species within the genus Rhizobium.</title>
        <authorList>
            <person name="Tambong J.T."/>
            <person name="Mnasri B."/>
        </authorList>
    </citation>
    <scope>NUCLEOTIDE SEQUENCE [LARGE SCALE GENOMIC DNA]</scope>
    <source>
        <strain evidence="1 2">1AS12I</strain>
    </source>
</reference>
<keyword evidence="2" id="KW-1185">Reference proteome</keyword>
<dbReference type="RefSeq" id="WP_264399549.1">
    <property type="nucleotide sequence ID" value="NZ_JBAMYB010000024.1"/>
</dbReference>
<organism evidence="1 2">
    <name type="scientific">Rhizobium aouanii</name>
    <dbReference type="NCBI Taxonomy" id="3118145"/>
    <lineage>
        <taxon>Bacteria</taxon>
        <taxon>Pseudomonadati</taxon>
        <taxon>Pseudomonadota</taxon>
        <taxon>Alphaproteobacteria</taxon>
        <taxon>Hyphomicrobiales</taxon>
        <taxon>Rhizobiaceae</taxon>
        <taxon>Rhizobium/Agrobacterium group</taxon>
        <taxon>Rhizobium</taxon>
    </lineage>
</organism>
<evidence type="ECO:0000313" key="1">
    <source>
        <dbReference type="EMBL" id="MEI1252552.1"/>
    </source>
</evidence>
<evidence type="ECO:0000313" key="2">
    <source>
        <dbReference type="Proteomes" id="UP001531129"/>
    </source>
</evidence>
<name>A0ABU8CUN3_9HYPH</name>
<protein>
    <recommendedName>
        <fullName evidence="3">Glycine zipper domain-containing protein</fullName>
    </recommendedName>
</protein>
<gene>
    <name evidence="1" type="ORF">V8Q02_31820</name>
</gene>